<sequence>MRLFSVSSASFLLVLLLSCSLVRGGRSRELYREALRQQEADRVVGLPGQPPVSFRQYAGYVTATVSAIASSTFPSTHPLGIRKVLPAM</sequence>
<evidence type="ECO:0000313" key="2">
    <source>
        <dbReference type="EMBL" id="THU69293.1"/>
    </source>
</evidence>
<feature type="chain" id="PRO_5020929087" evidence="1">
    <location>
        <begin position="28"/>
        <end position="88"/>
    </location>
</feature>
<gene>
    <name evidence="2" type="ORF">C4D60_Mb08t12910</name>
</gene>
<dbReference type="STRING" id="52838.A0A4S8K3F0"/>
<name>A0A4S8K3F0_MUSBA</name>
<dbReference type="PROSITE" id="PS51257">
    <property type="entry name" value="PROKAR_LIPOPROTEIN"/>
    <property type="match status" value="1"/>
</dbReference>
<organism evidence="2 3">
    <name type="scientific">Musa balbisiana</name>
    <name type="common">Banana</name>
    <dbReference type="NCBI Taxonomy" id="52838"/>
    <lineage>
        <taxon>Eukaryota</taxon>
        <taxon>Viridiplantae</taxon>
        <taxon>Streptophyta</taxon>
        <taxon>Embryophyta</taxon>
        <taxon>Tracheophyta</taxon>
        <taxon>Spermatophyta</taxon>
        <taxon>Magnoliopsida</taxon>
        <taxon>Liliopsida</taxon>
        <taxon>Zingiberales</taxon>
        <taxon>Musaceae</taxon>
        <taxon>Musa</taxon>
    </lineage>
</organism>
<keyword evidence="1" id="KW-0732">Signal</keyword>
<comment type="caution">
    <text evidence="2">The sequence shown here is derived from an EMBL/GenBank/DDBJ whole genome shotgun (WGS) entry which is preliminary data.</text>
</comment>
<protein>
    <submittedName>
        <fullName evidence="2">Uncharacterized protein</fullName>
    </submittedName>
</protein>
<proteinExistence type="predicted"/>
<dbReference type="AlphaFoldDB" id="A0A4S8K3F0"/>
<dbReference type="EMBL" id="PYDT01000002">
    <property type="protein sequence ID" value="THU69293.1"/>
    <property type="molecule type" value="Genomic_DNA"/>
</dbReference>
<evidence type="ECO:0000256" key="1">
    <source>
        <dbReference type="SAM" id="SignalP"/>
    </source>
</evidence>
<accession>A0A4S8K3F0</accession>
<dbReference type="Proteomes" id="UP000317650">
    <property type="component" value="Chromosome 8"/>
</dbReference>
<reference evidence="2 3" key="1">
    <citation type="journal article" date="2019" name="Nat. Plants">
        <title>Genome sequencing of Musa balbisiana reveals subgenome evolution and function divergence in polyploid bananas.</title>
        <authorList>
            <person name="Yao X."/>
        </authorList>
    </citation>
    <scope>NUCLEOTIDE SEQUENCE [LARGE SCALE GENOMIC DNA]</scope>
    <source>
        <strain evidence="3">cv. DH-PKW</strain>
        <tissue evidence="2">Leaves</tissue>
    </source>
</reference>
<evidence type="ECO:0000313" key="3">
    <source>
        <dbReference type="Proteomes" id="UP000317650"/>
    </source>
</evidence>
<keyword evidence="3" id="KW-1185">Reference proteome</keyword>
<feature type="signal peptide" evidence="1">
    <location>
        <begin position="1"/>
        <end position="27"/>
    </location>
</feature>